<dbReference type="EMBL" id="MSFU01000031">
    <property type="protein sequence ID" value="PWY64352.1"/>
    <property type="molecule type" value="Genomic_DNA"/>
</dbReference>
<organism evidence="1 2">
    <name type="scientific">Aspergillus eucalypticola (strain CBS 122712 / IBT 29274)</name>
    <dbReference type="NCBI Taxonomy" id="1448314"/>
    <lineage>
        <taxon>Eukaryota</taxon>
        <taxon>Fungi</taxon>
        <taxon>Dikarya</taxon>
        <taxon>Ascomycota</taxon>
        <taxon>Pezizomycotina</taxon>
        <taxon>Eurotiomycetes</taxon>
        <taxon>Eurotiomycetidae</taxon>
        <taxon>Eurotiales</taxon>
        <taxon>Aspergillaceae</taxon>
        <taxon>Aspergillus</taxon>
        <taxon>Aspergillus subgen. Circumdati</taxon>
    </lineage>
</organism>
<dbReference type="GeneID" id="37048133"/>
<protein>
    <submittedName>
        <fullName evidence="1">Uncharacterized protein</fullName>
    </submittedName>
</protein>
<evidence type="ECO:0000313" key="1">
    <source>
        <dbReference type="EMBL" id="PWY64352.1"/>
    </source>
</evidence>
<reference evidence="1" key="1">
    <citation type="submission" date="2016-12" db="EMBL/GenBank/DDBJ databases">
        <title>The genomes of Aspergillus section Nigri reveals drivers in fungal speciation.</title>
        <authorList>
            <consortium name="DOE Joint Genome Institute"/>
            <person name="Vesth T.C."/>
            <person name="Nybo J."/>
            <person name="Theobald S."/>
            <person name="Brandl J."/>
            <person name="Frisvad J.C."/>
            <person name="Nielsen K.F."/>
            <person name="Lyhne E.K."/>
            <person name="Kogle M.E."/>
            <person name="Kuo A."/>
            <person name="Riley R."/>
            <person name="Clum A."/>
            <person name="Nolan M."/>
            <person name="Lipzen A."/>
            <person name="Salamov A."/>
            <person name="Henrissat B."/>
            <person name="Wiebenga A."/>
            <person name="De vries R.P."/>
            <person name="Grigoriev I.V."/>
            <person name="Mortensen U.H."/>
            <person name="Andersen M.R."/>
            <person name="Baker S.E."/>
        </authorList>
    </citation>
    <scope>NUCLEOTIDE SEQUENCE</scope>
    <source>
        <strain evidence="1">CBS 122712</strain>
    </source>
</reference>
<sequence length="112" mass="12637">MTSGFLSYYFPIDQGFIVAPTSTGSKCSPGCEYIIRQIQPHSSEGRKIVGHVVVRSEVDDSLQGRINRLQQSIQHRALGVEGCWAVLVHYLVDRRSSMPFMYAEIVFKLNKC</sequence>
<dbReference type="OrthoDB" id="4177946at2759"/>
<name>A0A317UV04_ASPEC</name>
<dbReference type="RefSeq" id="XP_025383823.1">
    <property type="nucleotide sequence ID" value="XM_025526171.1"/>
</dbReference>
<proteinExistence type="predicted"/>
<dbReference type="Proteomes" id="UP000246171">
    <property type="component" value="Unassembled WGS sequence"/>
</dbReference>
<keyword evidence="2" id="KW-1185">Reference proteome</keyword>
<dbReference type="AlphaFoldDB" id="A0A317UV04"/>
<comment type="caution">
    <text evidence="1">The sequence shown here is derived from an EMBL/GenBank/DDBJ whole genome shotgun (WGS) entry which is preliminary data.</text>
</comment>
<gene>
    <name evidence="1" type="ORF">BO83DRAFT_140731</name>
</gene>
<dbReference type="VEuPathDB" id="FungiDB:BO83DRAFT_140731"/>
<accession>A0A317UV04</accession>
<evidence type="ECO:0000313" key="2">
    <source>
        <dbReference type="Proteomes" id="UP000246171"/>
    </source>
</evidence>